<feature type="transmembrane region" description="Helical" evidence="6">
    <location>
        <begin position="375"/>
        <end position="393"/>
    </location>
</feature>
<feature type="domain" description="Integral membrane bound transporter" evidence="7">
    <location>
        <begin position="364"/>
        <end position="486"/>
    </location>
</feature>
<feature type="transmembrane region" description="Helical" evidence="6">
    <location>
        <begin position="474"/>
        <end position="492"/>
    </location>
</feature>
<evidence type="ECO:0000256" key="5">
    <source>
        <dbReference type="SAM" id="MobiDB-lite"/>
    </source>
</evidence>
<evidence type="ECO:0000256" key="2">
    <source>
        <dbReference type="ARBA" id="ARBA00022692"/>
    </source>
</evidence>
<keyword evidence="9" id="KW-1185">Reference proteome</keyword>
<dbReference type="InterPro" id="IPR049453">
    <property type="entry name" value="Memb_transporter_dom"/>
</dbReference>
<dbReference type="Pfam" id="PF13515">
    <property type="entry name" value="FUSC_2"/>
    <property type="match status" value="1"/>
</dbReference>
<evidence type="ECO:0000313" key="8">
    <source>
        <dbReference type="EMBL" id="NJP97022.1"/>
    </source>
</evidence>
<dbReference type="Proteomes" id="UP000696294">
    <property type="component" value="Unassembled WGS sequence"/>
</dbReference>
<feature type="transmembrane region" description="Helical" evidence="6">
    <location>
        <begin position="129"/>
        <end position="147"/>
    </location>
</feature>
<evidence type="ECO:0000256" key="3">
    <source>
        <dbReference type="ARBA" id="ARBA00022989"/>
    </source>
</evidence>
<proteinExistence type="predicted"/>
<feature type="compositionally biased region" description="Low complexity" evidence="5">
    <location>
        <begin position="207"/>
        <end position="220"/>
    </location>
</feature>
<name>A0ABX1BJA1_9ACTN</name>
<feature type="transmembrane region" description="Helical" evidence="6">
    <location>
        <begin position="348"/>
        <end position="369"/>
    </location>
</feature>
<dbReference type="RefSeq" id="WP_168018565.1">
    <property type="nucleotide sequence ID" value="NZ_JAATEP010000058.1"/>
</dbReference>
<keyword evidence="4 6" id="KW-0472">Membrane</keyword>
<sequence>MSALPFHQLKPRVRLPVRAALRLAPLGDIWHKPALSGVAALAVVLLALLAAGRLDLTLYASAGAMCALYGHGLPYAARARALGRVVLGMLAGTAAALVTAALTDSVAVRVAVAALLAGLHKAACDATRIGPPGNVVLTFIAAGAAFVPGQRLADVPLHIGLGVLGGIVAWVVGMAPGLVRPDGPERIAVARALEATARLVRARDDAQGAPRGPAWPPGARGDVRRARGGDDHQARHAAAAAVNGAWQTLLRSGDRRDGLRRLLARAESAATRAGGGVDADVLVAWAHDLRKGRPVPEPPLCDARTDAGERAELAGIAAERAGLDGIAAERASVAGVRWRVPLVLVARWWRVVVTVFAGAALAGWGSMALGVGRPYWAVVTAAAVFAANTTMSWSRALQRVLGNLLGVALFTAIVPVTRWGAVALIVAVLVMQFVTEAAITRNYWLGSVFVAPMAMLMTEFAGAGPVSALVADRWLDTCLGAAAGLLACVLVPDRRAAARVQDGLERLERLVGEPLTEGRDARDRLRGALVELREAADVAAGEWWSATLPQERIAAAERAGHHRLAQLPA</sequence>
<evidence type="ECO:0000256" key="4">
    <source>
        <dbReference type="ARBA" id="ARBA00023136"/>
    </source>
</evidence>
<feature type="transmembrane region" description="Helical" evidence="6">
    <location>
        <begin position="159"/>
        <end position="179"/>
    </location>
</feature>
<feature type="transmembrane region" description="Helical" evidence="6">
    <location>
        <begin position="405"/>
        <end position="431"/>
    </location>
</feature>
<evidence type="ECO:0000259" key="7">
    <source>
        <dbReference type="Pfam" id="PF13515"/>
    </source>
</evidence>
<feature type="transmembrane region" description="Helical" evidence="6">
    <location>
        <begin position="443"/>
        <end position="462"/>
    </location>
</feature>
<feature type="region of interest" description="Disordered" evidence="5">
    <location>
        <begin position="204"/>
        <end position="227"/>
    </location>
</feature>
<comment type="caution">
    <text evidence="8">The sequence shown here is derived from an EMBL/GenBank/DDBJ whole genome shotgun (WGS) entry which is preliminary data.</text>
</comment>
<gene>
    <name evidence="8" type="ORF">HCN51_47665</name>
</gene>
<accession>A0ABX1BJA1</accession>
<evidence type="ECO:0000313" key="9">
    <source>
        <dbReference type="Proteomes" id="UP000696294"/>
    </source>
</evidence>
<protein>
    <submittedName>
        <fullName evidence="8">FUSC family protein</fullName>
    </submittedName>
</protein>
<evidence type="ECO:0000256" key="1">
    <source>
        <dbReference type="ARBA" id="ARBA00004141"/>
    </source>
</evidence>
<comment type="subcellular location">
    <subcellularLocation>
        <location evidence="1">Membrane</location>
        <topology evidence="1">Multi-pass membrane protein</topology>
    </subcellularLocation>
</comment>
<keyword evidence="2 6" id="KW-0812">Transmembrane</keyword>
<evidence type="ECO:0000256" key="6">
    <source>
        <dbReference type="SAM" id="Phobius"/>
    </source>
</evidence>
<keyword evidence="3 6" id="KW-1133">Transmembrane helix</keyword>
<reference evidence="8 9" key="1">
    <citation type="submission" date="2020-03" db="EMBL/GenBank/DDBJ databases">
        <title>WGS of actinomycetes isolated from Thailand.</title>
        <authorList>
            <person name="Thawai C."/>
        </authorList>
    </citation>
    <scope>NUCLEOTIDE SEQUENCE [LARGE SCALE GENOMIC DNA]</scope>
    <source>
        <strain evidence="8 9">FMUSA5-5</strain>
    </source>
</reference>
<organism evidence="8 9">
    <name type="scientific">Nonomuraea composti</name>
    <dbReference type="NCBI Taxonomy" id="2720023"/>
    <lineage>
        <taxon>Bacteria</taxon>
        <taxon>Bacillati</taxon>
        <taxon>Actinomycetota</taxon>
        <taxon>Actinomycetes</taxon>
        <taxon>Streptosporangiales</taxon>
        <taxon>Streptosporangiaceae</taxon>
        <taxon>Nonomuraea</taxon>
    </lineage>
</organism>
<feature type="transmembrane region" description="Helical" evidence="6">
    <location>
        <begin position="89"/>
        <end position="117"/>
    </location>
</feature>
<feature type="transmembrane region" description="Helical" evidence="6">
    <location>
        <begin position="34"/>
        <end position="51"/>
    </location>
</feature>
<dbReference type="EMBL" id="JAATEP010000058">
    <property type="protein sequence ID" value="NJP97022.1"/>
    <property type="molecule type" value="Genomic_DNA"/>
</dbReference>